<protein>
    <recommendedName>
        <fullName evidence="1">gamma-glutamylcyclotransferase</fullName>
        <ecNumber evidence="1">4.3.2.9</ecNumber>
    </recommendedName>
</protein>
<dbReference type="OrthoDB" id="2924818at2759"/>
<dbReference type="Proteomes" id="UP000291343">
    <property type="component" value="Unassembled WGS sequence"/>
</dbReference>
<keyword evidence="2" id="KW-0456">Lyase</keyword>
<dbReference type="InterPro" id="IPR009288">
    <property type="entry name" value="AIG2-like_dom"/>
</dbReference>
<dbReference type="SUPFAM" id="SSF110857">
    <property type="entry name" value="Gamma-glutamyl cyclotransferase-like"/>
    <property type="match status" value="1"/>
</dbReference>
<dbReference type="EC" id="4.3.2.9" evidence="1"/>
<dbReference type="InParanoid" id="A0A482XEC5"/>
<comment type="caution">
    <text evidence="5">The sequence shown here is derived from an EMBL/GenBank/DDBJ whole genome shotgun (WGS) entry which is preliminary data.</text>
</comment>
<dbReference type="Gene3D" id="3.10.490.10">
    <property type="entry name" value="Gamma-glutamyl cyclotransferase-like"/>
    <property type="match status" value="1"/>
</dbReference>
<keyword evidence="6" id="KW-1185">Reference proteome</keyword>
<dbReference type="InterPro" id="IPR036568">
    <property type="entry name" value="GGCT-like_sf"/>
</dbReference>
<feature type="domain" description="Gamma-glutamylcyclotransferase AIG2-like" evidence="4">
    <location>
        <begin position="9"/>
        <end position="85"/>
    </location>
</feature>
<dbReference type="InterPro" id="IPR013024">
    <property type="entry name" value="GGCT-like"/>
</dbReference>
<dbReference type="STRING" id="195883.A0A482XEC5"/>
<reference evidence="5 6" key="1">
    <citation type="journal article" date="2017" name="Gigascience">
        <title>Genome sequence of the small brown planthopper, Laodelphax striatellus.</title>
        <authorList>
            <person name="Zhu J."/>
            <person name="Jiang F."/>
            <person name="Wang X."/>
            <person name="Yang P."/>
            <person name="Bao Y."/>
            <person name="Zhao W."/>
            <person name="Wang W."/>
            <person name="Lu H."/>
            <person name="Wang Q."/>
            <person name="Cui N."/>
            <person name="Li J."/>
            <person name="Chen X."/>
            <person name="Luo L."/>
            <person name="Yu J."/>
            <person name="Kang L."/>
            <person name="Cui F."/>
        </authorList>
    </citation>
    <scope>NUCLEOTIDE SEQUENCE [LARGE SCALE GENOMIC DNA]</scope>
    <source>
        <strain evidence="5">Lst14</strain>
    </source>
</reference>
<dbReference type="InterPro" id="IPR017939">
    <property type="entry name" value="G-Glutamylcylcotransferase"/>
</dbReference>
<dbReference type="SMR" id="A0A482XEC5"/>
<dbReference type="GO" id="GO:0003839">
    <property type="term" value="F:gamma-glutamylcyclotransferase activity"/>
    <property type="evidence" value="ECO:0007669"/>
    <property type="project" value="UniProtKB-EC"/>
</dbReference>
<evidence type="ECO:0000259" key="4">
    <source>
        <dbReference type="Pfam" id="PF06094"/>
    </source>
</evidence>
<dbReference type="PANTHER" id="PTHR12935:SF0">
    <property type="entry name" value="GAMMA-GLUTAMYLCYCLOTRANSFERASE"/>
    <property type="match status" value="1"/>
</dbReference>
<evidence type="ECO:0000256" key="3">
    <source>
        <dbReference type="PIRSR" id="PIRSR617939-2"/>
    </source>
</evidence>
<accession>A0A482XEC5</accession>
<dbReference type="PANTHER" id="PTHR12935">
    <property type="entry name" value="GAMMA-GLUTAMYLCYCLOTRANSFERASE"/>
    <property type="match status" value="1"/>
</dbReference>
<feature type="binding site" evidence="3">
    <location>
        <begin position="9"/>
        <end position="14"/>
    </location>
    <ligand>
        <name>substrate</name>
    </ligand>
</feature>
<proteinExistence type="predicted"/>
<evidence type="ECO:0000256" key="2">
    <source>
        <dbReference type="ARBA" id="ARBA00023239"/>
    </source>
</evidence>
<evidence type="ECO:0000313" key="6">
    <source>
        <dbReference type="Proteomes" id="UP000291343"/>
    </source>
</evidence>
<organism evidence="5 6">
    <name type="scientific">Laodelphax striatellus</name>
    <name type="common">Small brown planthopper</name>
    <name type="synonym">Delphax striatella</name>
    <dbReference type="NCBI Taxonomy" id="195883"/>
    <lineage>
        <taxon>Eukaryota</taxon>
        <taxon>Metazoa</taxon>
        <taxon>Ecdysozoa</taxon>
        <taxon>Arthropoda</taxon>
        <taxon>Hexapoda</taxon>
        <taxon>Insecta</taxon>
        <taxon>Pterygota</taxon>
        <taxon>Neoptera</taxon>
        <taxon>Paraneoptera</taxon>
        <taxon>Hemiptera</taxon>
        <taxon>Auchenorrhyncha</taxon>
        <taxon>Fulgoroidea</taxon>
        <taxon>Delphacidae</taxon>
        <taxon>Criomorphinae</taxon>
        <taxon>Laodelphax</taxon>
    </lineage>
</organism>
<dbReference type="Pfam" id="PF06094">
    <property type="entry name" value="GGACT"/>
    <property type="match status" value="1"/>
</dbReference>
<evidence type="ECO:0000256" key="1">
    <source>
        <dbReference type="ARBA" id="ARBA00012346"/>
    </source>
</evidence>
<name>A0A482XEC5_LAOST</name>
<dbReference type="EMBL" id="QKKF02012050">
    <property type="protein sequence ID" value="RZF43900.1"/>
    <property type="molecule type" value="Genomic_DNA"/>
</dbReference>
<dbReference type="AlphaFoldDB" id="A0A482XEC5"/>
<evidence type="ECO:0000313" key="5">
    <source>
        <dbReference type="EMBL" id="RZF43900.1"/>
    </source>
</evidence>
<dbReference type="CDD" id="cd06661">
    <property type="entry name" value="GGCT_like"/>
    <property type="match status" value="1"/>
</dbReference>
<gene>
    <name evidence="5" type="ORF">LSTR_LSTR007236</name>
</gene>
<sequence>MNACNTFLYFAYGSNLLQQRIHVANPTAIFRTIAKLQDYRLDFGPLYSNRWQGCAATIVPHEKSHVWGVLYEIDNKDLPNLDRYNN</sequence>